<reference evidence="1" key="1">
    <citation type="submission" date="2018-05" db="EMBL/GenBank/DDBJ databases">
        <title>Draft genome of Mucuna pruriens seed.</title>
        <authorList>
            <person name="Nnadi N.E."/>
            <person name="Vos R."/>
            <person name="Hasami M.H."/>
            <person name="Devisetty U.K."/>
            <person name="Aguiy J.C."/>
        </authorList>
    </citation>
    <scope>NUCLEOTIDE SEQUENCE [LARGE SCALE GENOMIC DNA]</scope>
    <source>
        <strain evidence="1">JCA_2017</strain>
    </source>
</reference>
<dbReference type="Pfam" id="PF14223">
    <property type="entry name" value="Retrotran_gag_2"/>
    <property type="match status" value="1"/>
</dbReference>
<feature type="non-terminal residue" evidence="1">
    <location>
        <position position="1"/>
    </location>
</feature>
<comment type="caution">
    <text evidence="1">The sequence shown here is derived from an EMBL/GenBank/DDBJ whole genome shotgun (WGS) entry which is preliminary data.</text>
</comment>
<dbReference type="PANTHER" id="PTHR35317">
    <property type="entry name" value="OS04G0629600 PROTEIN"/>
    <property type="match status" value="1"/>
</dbReference>
<dbReference type="Proteomes" id="UP000257109">
    <property type="component" value="Unassembled WGS sequence"/>
</dbReference>
<proteinExistence type="predicted"/>
<evidence type="ECO:0000313" key="2">
    <source>
        <dbReference type="Proteomes" id="UP000257109"/>
    </source>
</evidence>
<dbReference type="AlphaFoldDB" id="A0A371GQ47"/>
<protein>
    <submittedName>
        <fullName evidence="1">Uncharacterized protein</fullName>
    </submittedName>
</protein>
<gene>
    <name evidence="1" type="ORF">CR513_25142</name>
</gene>
<name>A0A371GQ47_MUCPR</name>
<keyword evidence="2" id="KW-1185">Reference proteome</keyword>
<dbReference type="PANTHER" id="PTHR35317:SF43">
    <property type="entry name" value="TRANSMEMBRANE PROTEIN"/>
    <property type="match status" value="1"/>
</dbReference>
<dbReference type="OrthoDB" id="1713025at2759"/>
<evidence type="ECO:0000313" key="1">
    <source>
        <dbReference type="EMBL" id="RDX92687.1"/>
    </source>
</evidence>
<sequence>MKRSIPKVFRGSIFKSQSASRFLEEIEQFFTKNEKTETSNLLTKLISMKYKGGGNIREYIMEVSNIAAKLKSLKLEIDEDLIVHLVLISFPAHFGQFKNKKRKNIKGIAKRSSKGKKPKKNEEFIYFFCKMSRHMKEQCPKYASWHPPIEIKI</sequence>
<dbReference type="EMBL" id="QJKJ01004806">
    <property type="protein sequence ID" value="RDX92687.1"/>
    <property type="molecule type" value="Genomic_DNA"/>
</dbReference>
<accession>A0A371GQ47</accession>
<organism evidence="1 2">
    <name type="scientific">Mucuna pruriens</name>
    <name type="common">Velvet bean</name>
    <name type="synonym">Dolichos pruriens</name>
    <dbReference type="NCBI Taxonomy" id="157652"/>
    <lineage>
        <taxon>Eukaryota</taxon>
        <taxon>Viridiplantae</taxon>
        <taxon>Streptophyta</taxon>
        <taxon>Embryophyta</taxon>
        <taxon>Tracheophyta</taxon>
        <taxon>Spermatophyta</taxon>
        <taxon>Magnoliopsida</taxon>
        <taxon>eudicotyledons</taxon>
        <taxon>Gunneridae</taxon>
        <taxon>Pentapetalae</taxon>
        <taxon>rosids</taxon>
        <taxon>fabids</taxon>
        <taxon>Fabales</taxon>
        <taxon>Fabaceae</taxon>
        <taxon>Papilionoideae</taxon>
        <taxon>50 kb inversion clade</taxon>
        <taxon>NPAAA clade</taxon>
        <taxon>indigoferoid/millettioid clade</taxon>
        <taxon>Phaseoleae</taxon>
        <taxon>Mucuna</taxon>
    </lineage>
</organism>